<dbReference type="Gene3D" id="3.90.1140.10">
    <property type="entry name" value="Cyclic phosphodiesterase"/>
    <property type="match status" value="1"/>
</dbReference>
<dbReference type="HAMAP" id="MF_01940">
    <property type="entry name" value="RNA_CPDase"/>
    <property type="match status" value="1"/>
</dbReference>
<feature type="domain" description="Phosphoesterase HXTX" evidence="4">
    <location>
        <begin position="164"/>
        <end position="204"/>
    </location>
</feature>
<dbReference type="InterPro" id="IPR009097">
    <property type="entry name" value="Cyclic_Pdiesterase"/>
</dbReference>
<keyword evidence="1 2" id="KW-0378">Hydrolase</keyword>
<dbReference type="GO" id="GO:0016874">
    <property type="term" value="F:ligase activity"/>
    <property type="evidence" value="ECO:0007669"/>
    <property type="project" value="UniProtKB-KW"/>
</dbReference>
<keyword evidence="6" id="KW-1185">Reference proteome</keyword>
<dbReference type="PANTHER" id="PTHR35561:SF1">
    <property type="entry name" value="RNA 2',3'-CYCLIC PHOSPHODIESTERASE"/>
    <property type="match status" value="1"/>
</dbReference>
<feature type="compositionally biased region" description="Polar residues" evidence="3">
    <location>
        <begin position="28"/>
        <end position="44"/>
    </location>
</feature>
<evidence type="ECO:0000256" key="2">
    <source>
        <dbReference type="HAMAP-Rule" id="MF_01940"/>
    </source>
</evidence>
<comment type="catalytic activity">
    <reaction evidence="2">
        <text>a 3'-end 2',3'-cyclophospho-ribonucleotide-RNA + H2O = a 3'-end 2'-phospho-ribonucleotide-RNA + H(+)</text>
        <dbReference type="Rhea" id="RHEA:11828"/>
        <dbReference type="Rhea" id="RHEA-COMP:10464"/>
        <dbReference type="Rhea" id="RHEA-COMP:17353"/>
        <dbReference type="ChEBI" id="CHEBI:15377"/>
        <dbReference type="ChEBI" id="CHEBI:15378"/>
        <dbReference type="ChEBI" id="CHEBI:83064"/>
        <dbReference type="ChEBI" id="CHEBI:173113"/>
        <dbReference type="EC" id="3.1.4.58"/>
    </reaction>
</comment>
<evidence type="ECO:0000256" key="1">
    <source>
        <dbReference type="ARBA" id="ARBA00022801"/>
    </source>
</evidence>
<evidence type="ECO:0000256" key="3">
    <source>
        <dbReference type="SAM" id="MobiDB-lite"/>
    </source>
</evidence>
<evidence type="ECO:0000313" key="5">
    <source>
        <dbReference type="EMBL" id="ABI99632.1"/>
    </source>
</evidence>
<sequence>MPGCASSCSGSQVDFPAPVGALNNTCDAPSRAASNSGKTAATGNDDTKRSRGLTFFAPHCSIAVIHNRVPHMSEPQRLFFAIDLPAEIREQIIRWRATHFPPEAGRPVAADNLHLTLAFLGEVSAEKEKALSLLAGRIRQPGFTLTLDDAGQWLRSRVVWLGMRQPPRGLIQLANMLRSQAARSGCFQSNRPFHPHITLLRDASEAVTIPPPGFNWSYTVTEFTLYASSFARGRTRYTPLKRWALTQ</sequence>
<feature type="short sequence motif" description="HXTX 2" evidence="2">
    <location>
        <begin position="196"/>
        <end position="199"/>
    </location>
</feature>
<organism evidence="5 6">
    <name type="scientific">Escherichia coli O1:K1 / APEC</name>
    <dbReference type="NCBI Taxonomy" id="405955"/>
    <lineage>
        <taxon>Bacteria</taxon>
        <taxon>Pseudomonadati</taxon>
        <taxon>Pseudomonadota</taxon>
        <taxon>Gammaproteobacteria</taxon>
        <taxon>Enterobacterales</taxon>
        <taxon>Enterobacteriaceae</taxon>
        <taxon>Escherichia</taxon>
    </lineage>
</organism>
<dbReference type="PANTHER" id="PTHR35561">
    <property type="entry name" value="RNA 2',3'-CYCLIC PHOSPHODIESTERASE"/>
    <property type="match status" value="1"/>
</dbReference>
<feature type="region of interest" description="Disordered" evidence="3">
    <location>
        <begin position="28"/>
        <end position="48"/>
    </location>
</feature>
<feature type="domain" description="Phosphoesterase HXTX" evidence="4">
    <location>
        <begin position="82"/>
        <end position="160"/>
    </location>
</feature>
<comment type="function">
    <text evidence="2">Hydrolyzes RNA 2',3'-cyclic phosphodiester to an RNA 2'-phosphomonoester.</text>
</comment>
<gene>
    <name evidence="5" type="primary">yadP</name>
    <name evidence="2" type="synonym">thpR</name>
    <name evidence="5" type="ORF">APECO1_1838</name>
</gene>
<comment type="similarity">
    <text evidence="2">Belongs to the 2H phosphoesterase superfamily. ThpR family.</text>
</comment>
<keyword evidence="5" id="KW-0436">Ligase</keyword>
<dbReference type="GO" id="GO:0008664">
    <property type="term" value="F:RNA 2',3'-cyclic 3'-phosphodiesterase activity"/>
    <property type="evidence" value="ECO:0007669"/>
    <property type="project" value="UniProtKB-EC"/>
</dbReference>
<feature type="short sequence motif" description="HXTX 1" evidence="2">
    <location>
        <begin position="114"/>
        <end position="117"/>
    </location>
</feature>
<dbReference type="SUPFAM" id="SSF55144">
    <property type="entry name" value="LigT-like"/>
    <property type="match status" value="1"/>
</dbReference>
<dbReference type="InterPro" id="IPR014051">
    <property type="entry name" value="Phosphoesterase_HXTX"/>
</dbReference>
<dbReference type="EMBL" id="CP000468">
    <property type="protein sequence ID" value="ABI99632.1"/>
    <property type="molecule type" value="Genomic_DNA"/>
</dbReference>
<reference evidence="5 6" key="1">
    <citation type="journal article" date="2007" name="J. Bacteriol.">
        <title>The genome sequence of avian pathogenic Escherichia coli strain O1:K1:H7 shares strong similarities with human extraintestinal pathogenic E. coli genomes.</title>
        <authorList>
            <person name="Johnson T.J."/>
            <person name="Kariyawasam S."/>
            <person name="Wannemuehler Y."/>
            <person name="Mangiamele P."/>
            <person name="Johnson S.J."/>
            <person name="Doetkott C."/>
            <person name="Skyberg J.A."/>
            <person name="Lynne A.M."/>
            <person name="Johnson J.R."/>
            <person name="Nolan L.K."/>
        </authorList>
    </citation>
    <scope>NUCLEOTIDE SEQUENCE [LARGE SCALE GENOMIC DNA]</scope>
    <source>
        <strain evidence="5">APEC O1</strain>
    </source>
</reference>
<feature type="active site" description="Proton acceptor" evidence="2">
    <location>
        <position position="196"/>
    </location>
</feature>
<dbReference type="NCBIfam" id="NF011704">
    <property type="entry name" value="PRK15124.1"/>
    <property type="match status" value="1"/>
</dbReference>
<dbReference type="AlphaFoldDB" id="A0A0H2YVN8"/>
<accession>A0A0H2YVN8</accession>
<dbReference type="GO" id="GO:0004113">
    <property type="term" value="F:2',3'-cyclic-nucleotide 3'-phosphodiesterase activity"/>
    <property type="evidence" value="ECO:0007669"/>
    <property type="project" value="InterPro"/>
</dbReference>
<dbReference type="HOGENOM" id="CLU_081251_2_1_6"/>
<feature type="active site" description="Proton donor" evidence="2">
    <location>
        <position position="114"/>
    </location>
</feature>
<name>A0A0H2YVN8_ECOK1</name>
<dbReference type="NCBIfam" id="TIGR02258">
    <property type="entry name" value="2_5_ligase"/>
    <property type="match status" value="1"/>
</dbReference>
<dbReference type="Pfam" id="PF02834">
    <property type="entry name" value="LigT_PEase"/>
    <property type="match status" value="2"/>
</dbReference>
<dbReference type="KEGG" id="ecv:APECO1_1838"/>
<proteinExistence type="inferred from homology"/>
<dbReference type="InterPro" id="IPR004175">
    <property type="entry name" value="RNA_CPDase"/>
</dbReference>
<protein>
    <recommendedName>
        <fullName evidence="2">RNA 2',3'-cyclic phosphodiesterase</fullName>
        <shortName evidence="2">RNA 2',3'-CPDase</shortName>
        <ecNumber evidence="2">3.1.4.58</ecNumber>
    </recommendedName>
</protein>
<dbReference type="EC" id="3.1.4.58" evidence="2"/>
<evidence type="ECO:0000259" key="4">
    <source>
        <dbReference type="Pfam" id="PF02834"/>
    </source>
</evidence>
<dbReference type="Proteomes" id="UP000008216">
    <property type="component" value="Chromosome"/>
</dbReference>
<evidence type="ECO:0000313" key="6">
    <source>
        <dbReference type="Proteomes" id="UP000008216"/>
    </source>
</evidence>